<evidence type="ECO:0000313" key="2">
    <source>
        <dbReference type="EMBL" id="PIT17285.1"/>
    </source>
</evidence>
<name>A0A2N9WVG9_9NEIS</name>
<feature type="signal peptide" evidence="1">
    <location>
        <begin position="1"/>
        <end position="19"/>
    </location>
</feature>
<proteinExistence type="predicted"/>
<accession>A0A2N9WVG9</accession>
<protein>
    <submittedName>
        <fullName evidence="2">Uncharacterized protein</fullName>
    </submittedName>
</protein>
<keyword evidence="1" id="KW-0732">Signal</keyword>
<evidence type="ECO:0000256" key="1">
    <source>
        <dbReference type="SAM" id="SignalP"/>
    </source>
</evidence>
<dbReference type="AlphaFoldDB" id="A0A2N9WVG9"/>
<feature type="chain" id="PRO_5014718443" evidence="1">
    <location>
        <begin position="20"/>
        <end position="113"/>
    </location>
</feature>
<evidence type="ECO:0000313" key="3">
    <source>
        <dbReference type="Proteomes" id="UP000231293"/>
    </source>
</evidence>
<gene>
    <name evidence="2" type="ORF">BGI32_03060</name>
</gene>
<dbReference type="RefSeq" id="WP_100113255.1">
    <property type="nucleotide sequence ID" value="NZ_MDVB01000029.1"/>
</dbReference>
<organism evidence="2 3">
    <name type="scientific">Snodgrassella alvi</name>
    <dbReference type="NCBI Taxonomy" id="1196083"/>
    <lineage>
        <taxon>Bacteria</taxon>
        <taxon>Pseudomonadati</taxon>
        <taxon>Pseudomonadota</taxon>
        <taxon>Betaproteobacteria</taxon>
        <taxon>Neisseriales</taxon>
        <taxon>Neisseriaceae</taxon>
        <taxon>Snodgrassella</taxon>
    </lineage>
</organism>
<comment type="caution">
    <text evidence="2">The sequence shown here is derived from an EMBL/GenBank/DDBJ whole genome shotgun (WGS) entry which is preliminary data.</text>
</comment>
<dbReference type="EMBL" id="MDVB01000029">
    <property type="protein sequence ID" value="PIT17285.1"/>
    <property type="molecule type" value="Genomic_DNA"/>
</dbReference>
<dbReference type="Proteomes" id="UP000231293">
    <property type="component" value="Unassembled WGS sequence"/>
</dbReference>
<reference evidence="2 3" key="1">
    <citation type="journal article" date="2017" name="MBio">
        <title>Type VI secretion-mediated competition in the bee gut microbiome.</title>
        <authorList>
            <person name="Steele M.I."/>
            <person name="Kwong W.K."/>
            <person name="Powell J.E."/>
            <person name="Whiteley M."/>
            <person name="Moran N.A."/>
        </authorList>
    </citation>
    <scope>NUCLEOTIDE SEQUENCE [LARGE SCALE GENOMIC DNA]</scope>
    <source>
        <strain evidence="2 3">App2-2</strain>
    </source>
</reference>
<sequence length="113" mass="12826">MKKLLLPILLGFSPILSYAKAPDCHSWPMTMAAMWMKNANIVDIADIDEPKSKITLLASEKKKKGLYTQIYHFVFYDKKGNTYEVITKNDSSYEECSMSSVSSYLISKTDISN</sequence>